<dbReference type="SMART" id="SM00584">
    <property type="entry name" value="TLDc"/>
    <property type="match status" value="1"/>
</dbReference>
<dbReference type="PANTHER" id="PTHR23354">
    <property type="entry name" value="NUCLEOLAR PROTEIN 7/ESTROGEN RECEPTOR COACTIVATOR-RELATED"/>
    <property type="match status" value="1"/>
</dbReference>
<keyword evidence="6" id="KW-0458">Lysosome</keyword>
<reference evidence="12 13" key="1">
    <citation type="journal article" date="2016" name="Genome Biol. Evol.">
        <title>Gene Family Evolution Reflects Adaptation to Soil Environmental Stressors in the Genome of the Collembolan Orchesella cincta.</title>
        <authorList>
            <person name="Faddeeva-Vakhrusheva A."/>
            <person name="Derks M.F."/>
            <person name="Anvar S.Y."/>
            <person name="Agamennone V."/>
            <person name="Suring W."/>
            <person name="Smit S."/>
            <person name="van Straalen N.M."/>
            <person name="Roelofs D."/>
        </authorList>
    </citation>
    <scope>NUCLEOTIDE SEQUENCE [LARGE SCALE GENOMIC DNA]</scope>
    <source>
        <tissue evidence="12">Mixed pool</tissue>
    </source>
</reference>
<feature type="compositionally biased region" description="Basic and acidic residues" evidence="10">
    <location>
        <begin position="422"/>
        <end position="436"/>
    </location>
</feature>
<comment type="subcellular location">
    <subcellularLocation>
        <location evidence="3">Cytoplasm</location>
    </subcellularLocation>
    <subcellularLocation>
        <location evidence="2">Lysosome</location>
    </subcellularLocation>
    <subcellularLocation>
        <location evidence="1">Membrane</location>
    </subcellularLocation>
</comment>
<comment type="caution">
    <text evidence="12">The sequence shown here is derived from an EMBL/GenBank/DDBJ whole genome shotgun (WGS) entry which is preliminary data.</text>
</comment>
<evidence type="ECO:0000256" key="2">
    <source>
        <dbReference type="ARBA" id="ARBA00004371"/>
    </source>
</evidence>
<dbReference type="GO" id="GO:0006979">
    <property type="term" value="P:response to oxidative stress"/>
    <property type="evidence" value="ECO:0007669"/>
    <property type="project" value="TreeGrafter"/>
</dbReference>
<feature type="domain" description="TLDc" evidence="11">
    <location>
        <begin position="245"/>
        <end position="412"/>
    </location>
</feature>
<gene>
    <name evidence="12" type="ORF">Ocin01_06991</name>
</gene>
<evidence type="ECO:0000313" key="13">
    <source>
        <dbReference type="Proteomes" id="UP000094527"/>
    </source>
</evidence>
<dbReference type="GO" id="GO:0016020">
    <property type="term" value="C:membrane"/>
    <property type="evidence" value="ECO:0007669"/>
    <property type="project" value="UniProtKB-SubCell"/>
</dbReference>
<dbReference type="STRING" id="48709.A0A1D2N332"/>
<dbReference type="OrthoDB" id="289228at2759"/>
<evidence type="ECO:0000256" key="5">
    <source>
        <dbReference type="ARBA" id="ARBA00023136"/>
    </source>
</evidence>
<sequence length="456" mass="51491">MGQQNTKREISVGQLNSEECQHLKKLFNKISSCNIKGEKGPYCLYGDLQKHCEIYLDDWLARRIADRLSIKSPKGDDLVVPLSTFLQFISSVVKGTLDDKIDTVWKLAIDDSPDKKNEILPEEILQYARSIIESYIKCMEKSSVSKSWSGVSRLSSDSVSDFAEYLLSDILYSGVTCKEMVTTKPSKAMHTKDEILECFSKSHLLLSIHDSIFSHCFDVDKDTAFIQLIPKCSKGSQISCKESFTILDLARVVFLNSQLPSGQLRREWRLLFTTSQHGESFSKLLGTISDKGPTLLILKEHRNRVFGAFASHSWTLGPKFFGDEQSFLFHLDPKFAVYSATGYNQNFQYMNIQQQTMPNGLGMGGKFGYFGLWVDAEFGTGKGAPTCTTFTSPQLSTEEDFLIHHMEVWGLGPEPSMEEGERDTRSILDKDPESKMMLEMLNRGGHSDAHREEPKD</sequence>
<dbReference type="InterPro" id="IPR006571">
    <property type="entry name" value="TLDc_dom"/>
</dbReference>
<dbReference type="Pfam" id="PF07534">
    <property type="entry name" value="TLD"/>
    <property type="match status" value="1"/>
</dbReference>
<evidence type="ECO:0000259" key="11">
    <source>
        <dbReference type="PROSITE" id="PS51886"/>
    </source>
</evidence>
<dbReference type="AlphaFoldDB" id="A0A1D2N332"/>
<keyword evidence="13" id="KW-1185">Reference proteome</keyword>
<evidence type="ECO:0000256" key="6">
    <source>
        <dbReference type="ARBA" id="ARBA00023228"/>
    </source>
</evidence>
<keyword evidence="5" id="KW-0472">Membrane</keyword>
<evidence type="ECO:0000256" key="7">
    <source>
        <dbReference type="ARBA" id="ARBA00039594"/>
    </source>
</evidence>
<evidence type="ECO:0000256" key="4">
    <source>
        <dbReference type="ARBA" id="ARBA00022490"/>
    </source>
</evidence>
<dbReference type="GO" id="GO:0005764">
    <property type="term" value="C:lysosome"/>
    <property type="evidence" value="ECO:0007669"/>
    <property type="project" value="UniProtKB-SubCell"/>
</dbReference>
<keyword evidence="4" id="KW-0963">Cytoplasm</keyword>
<dbReference type="EMBL" id="LJIJ01000263">
    <property type="protein sequence ID" value="ODM99678.1"/>
    <property type="molecule type" value="Genomic_DNA"/>
</dbReference>
<organism evidence="12 13">
    <name type="scientific">Orchesella cincta</name>
    <name type="common">Springtail</name>
    <name type="synonym">Podura cincta</name>
    <dbReference type="NCBI Taxonomy" id="48709"/>
    <lineage>
        <taxon>Eukaryota</taxon>
        <taxon>Metazoa</taxon>
        <taxon>Ecdysozoa</taxon>
        <taxon>Arthropoda</taxon>
        <taxon>Hexapoda</taxon>
        <taxon>Collembola</taxon>
        <taxon>Entomobryomorpha</taxon>
        <taxon>Entomobryoidea</taxon>
        <taxon>Orchesellidae</taxon>
        <taxon>Orchesellinae</taxon>
        <taxon>Orchesella</taxon>
    </lineage>
</organism>
<feature type="compositionally biased region" description="Basic and acidic residues" evidence="10">
    <location>
        <begin position="445"/>
        <end position="456"/>
    </location>
</feature>
<dbReference type="PANTHER" id="PTHR23354:SF131">
    <property type="entry name" value="MTOR-ASSOCIATED PROTEIN MEAK7"/>
    <property type="match status" value="1"/>
</dbReference>
<evidence type="ECO:0000256" key="10">
    <source>
        <dbReference type="SAM" id="MobiDB-lite"/>
    </source>
</evidence>
<dbReference type="PROSITE" id="PS51886">
    <property type="entry name" value="TLDC"/>
    <property type="match status" value="1"/>
</dbReference>
<feature type="region of interest" description="Disordered" evidence="10">
    <location>
        <begin position="412"/>
        <end position="456"/>
    </location>
</feature>
<proteinExistence type="predicted"/>
<evidence type="ECO:0000256" key="8">
    <source>
        <dbReference type="ARBA" id="ARBA00041780"/>
    </source>
</evidence>
<evidence type="ECO:0000256" key="3">
    <source>
        <dbReference type="ARBA" id="ARBA00004496"/>
    </source>
</evidence>
<dbReference type="Proteomes" id="UP000094527">
    <property type="component" value="Unassembled WGS sequence"/>
</dbReference>
<dbReference type="GO" id="GO:0005634">
    <property type="term" value="C:nucleus"/>
    <property type="evidence" value="ECO:0007669"/>
    <property type="project" value="TreeGrafter"/>
</dbReference>
<evidence type="ECO:0000256" key="1">
    <source>
        <dbReference type="ARBA" id="ARBA00004370"/>
    </source>
</evidence>
<name>A0A1D2N332_ORCCI</name>
<evidence type="ECO:0000256" key="9">
    <source>
        <dbReference type="ARBA" id="ARBA00042134"/>
    </source>
</evidence>
<evidence type="ECO:0000313" key="12">
    <source>
        <dbReference type="EMBL" id="ODM99678.1"/>
    </source>
</evidence>
<dbReference type="OMA" id="THEIAYL"/>
<protein>
    <recommendedName>
        <fullName evidence="7">MTOR-associated protein MEAK7</fullName>
    </recommendedName>
    <alternativeName>
        <fullName evidence="9">TBC/LysM-associated domain-containing protein 1</fullName>
    </alternativeName>
    <alternativeName>
        <fullName evidence="8">TLD domain-containing protein 1</fullName>
    </alternativeName>
</protein>
<accession>A0A1D2N332</accession>